<dbReference type="InterPro" id="IPR001610">
    <property type="entry name" value="PAC"/>
</dbReference>
<dbReference type="SUPFAM" id="SSF55785">
    <property type="entry name" value="PYP-like sensor domain (PAS domain)"/>
    <property type="match status" value="5"/>
</dbReference>
<name>A0A7C4AS09_9BACT</name>
<dbReference type="InterPro" id="IPR036097">
    <property type="entry name" value="HisK_dim/P_sf"/>
</dbReference>
<evidence type="ECO:0000256" key="4">
    <source>
        <dbReference type="ARBA" id="ARBA00022679"/>
    </source>
</evidence>
<feature type="domain" description="Response regulatory" evidence="9">
    <location>
        <begin position="1096"/>
        <end position="1212"/>
    </location>
</feature>
<dbReference type="SMART" id="SM00086">
    <property type="entry name" value="PAC"/>
    <property type="match status" value="5"/>
</dbReference>
<dbReference type="InterPro" id="IPR035965">
    <property type="entry name" value="PAS-like_dom_sf"/>
</dbReference>
<dbReference type="SUPFAM" id="SSF55874">
    <property type="entry name" value="ATPase domain of HSP90 chaperone/DNA topoisomerase II/histidine kinase"/>
    <property type="match status" value="1"/>
</dbReference>
<evidence type="ECO:0000259" key="11">
    <source>
        <dbReference type="PROSITE" id="PS50113"/>
    </source>
</evidence>
<dbReference type="Gene3D" id="3.30.450.20">
    <property type="entry name" value="PAS domain"/>
    <property type="match status" value="5"/>
</dbReference>
<dbReference type="InterPro" id="IPR001789">
    <property type="entry name" value="Sig_transdc_resp-reg_receiver"/>
</dbReference>
<feature type="domain" description="PAC" evidence="11">
    <location>
        <begin position="418"/>
        <end position="469"/>
    </location>
</feature>
<feature type="domain" description="PAC" evidence="11">
    <location>
        <begin position="785"/>
        <end position="839"/>
    </location>
</feature>
<protein>
    <recommendedName>
        <fullName evidence="2">histidine kinase</fullName>
        <ecNumber evidence="2">2.7.13.3</ecNumber>
    </recommendedName>
</protein>
<evidence type="ECO:0000259" key="8">
    <source>
        <dbReference type="PROSITE" id="PS50109"/>
    </source>
</evidence>
<dbReference type="PROSITE" id="PS50113">
    <property type="entry name" value="PAC"/>
    <property type="match status" value="4"/>
</dbReference>
<accession>A0A7C4AS09</accession>
<evidence type="ECO:0000256" key="2">
    <source>
        <dbReference type="ARBA" id="ARBA00012438"/>
    </source>
</evidence>
<dbReference type="InterPro" id="IPR003594">
    <property type="entry name" value="HATPase_dom"/>
</dbReference>
<dbReference type="Pfam" id="PF13188">
    <property type="entry name" value="PAS_8"/>
    <property type="match status" value="1"/>
</dbReference>
<dbReference type="GO" id="GO:0000155">
    <property type="term" value="F:phosphorelay sensor kinase activity"/>
    <property type="evidence" value="ECO:0007669"/>
    <property type="project" value="InterPro"/>
</dbReference>
<dbReference type="SUPFAM" id="SSF47384">
    <property type="entry name" value="Homodimeric domain of signal transducing histidine kinase"/>
    <property type="match status" value="1"/>
</dbReference>
<keyword evidence="4" id="KW-0808">Transferase</keyword>
<dbReference type="SMART" id="SM00387">
    <property type="entry name" value="HATPase_c"/>
    <property type="match status" value="1"/>
</dbReference>
<keyword evidence="5" id="KW-0418">Kinase</keyword>
<comment type="caution">
    <text evidence="12">The sequence shown here is derived from an EMBL/GenBank/DDBJ whole genome shotgun (WGS) entry which is preliminary data.</text>
</comment>
<dbReference type="Pfam" id="PF08447">
    <property type="entry name" value="PAS_3"/>
    <property type="match status" value="1"/>
</dbReference>
<dbReference type="InterPro" id="IPR005467">
    <property type="entry name" value="His_kinase_dom"/>
</dbReference>
<dbReference type="InterPro" id="IPR000014">
    <property type="entry name" value="PAS"/>
</dbReference>
<dbReference type="Gene3D" id="3.30.565.10">
    <property type="entry name" value="Histidine kinase-like ATPase, C-terminal domain"/>
    <property type="match status" value="1"/>
</dbReference>
<dbReference type="InterPro" id="IPR013655">
    <property type="entry name" value="PAS_fold_3"/>
</dbReference>
<feature type="transmembrane region" description="Helical" evidence="7">
    <location>
        <begin position="173"/>
        <end position="194"/>
    </location>
</feature>
<evidence type="ECO:0000256" key="3">
    <source>
        <dbReference type="ARBA" id="ARBA00022553"/>
    </source>
</evidence>
<dbReference type="SMART" id="SM00388">
    <property type="entry name" value="HisKA"/>
    <property type="match status" value="1"/>
</dbReference>
<dbReference type="SMART" id="SM00091">
    <property type="entry name" value="PAS"/>
    <property type="match status" value="5"/>
</dbReference>
<keyword evidence="7" id="KW-1133">Transmembrane helix</keyword>
<dbReference type="CDD" id="cd00082">
    <property type="entry name" value="HisKA"/>
    <property type="match status" value="1"/>
</dbReference>
<proteinExistence type="predicted"/>
<dbReference type="PROSITE" id="PS50112">
    <property type="entry name" value="PAS"/>
    <property type="match status" value="3"/>
</dbReference>
<dbReference type="NCBIfam" id="TIGR00229">
    <property type="entry name" value="sensory_box"/>
    <property type="match status" value="5"/>
</dbReference>
<keyword evidence="3 6" id="KW-0597">Phosphoprotein</keyword>
<dbReference type="EMBL" id="DTGT01000248">
    <property type="protein sequence ID" value="HGH61221.1"/>
    <property type="molecule type" value="Genomic_DNA"/>
</dbReference>
<dbReference type="InterPro" id="IPR011006">
    <property type="entry name" value="CheY-like_superfamily"/>
</dbReference>
<evidence type="ECO:0000256" key="1">
    <source>
        <dbReference type="ARBA" id="ARBA00000085"/>
    </source>
</evidence>
<dbReference type="CDD" id="cd00130">
    <property type="entry name" value="PAS"/>
    <property type="match status" value="5"/>
</dbReference>
<dbReference type="InterPro" id="IPR052162">
    <property type="entry name" value="Sensor_kinase/Photoreceptor"/>
</dbReference>
<feature type="modified residue" description="4-aspartylphosphate" evidence="6">
    <location>
        <position position="1147"/>
    </location>
</feature>
<evidence type="ECO:0000259" key="10">
    <source>
        <dbReference type="PROSITE" id="PS50112"/>
    </source>
</evidence>
<dbReference type="Pfam" id="PF02518">
    <property type="entry name" value="HATPase_c"/>
    <property type="match status" value="1"/>
</dbReference>
<dbReference type="InterPro" id="IPR004358">
    <property type="entry name" value="Sig_transdc_His_kin-like_C"/>
</dbReference>
<feature type="domain" description="Histidine kinase" evidence="8">
    <location>
        <begin position="852"/>
        <end position="1075"/>
    </location>
</feature>
<feature type="transmembrane region" description="Helical" evidence="7">
    <location>
        <begin position="58"/>
        <end position="76"/>
    </location>
</feature>
<feature type="transmembrane region" description="Helical" evidence="7">
    <location>
        <begin position="147"/>
        <end position="167"/>
    </location>
</feature>
<dbReference type="PANTHER" id="PTHR43304">
    <property type="entry name" value="PHYTOCHROME-LIKE PROTEIN CPH1"/>
    <property type="match status" value="1"/>
</dbReference>
<gene>
    <name evidence="12" type="ORF">ENV54_07990</name>
</gene>
<dbReference type="InterPro" id="IPR036890">
    <property type="entry name" value="HATPase_C_sf"/>
</dbReference>
<feature type="transmembrane region" description="Helical" evidence="7">
    <location>
        <begin position="33"/>
        <end position="52"/>
    </location>
</feature>
<feature type="domain" description="PAC" evidence="11">
    <location>
        <begin position="543"/>
        <end position="593"/>
    </location>
</feature>
<dbReference type="PRINTS" id="PR00344">
    <property type="entry name" value="BCTRLSENSOR"/>
</dbReference>
<dbReference type="Gene3D" id="1.10.287.130">
    <property type="match status" value="1"/>
</dbReference>
<keyword evidence="7" id="KW-0812">Transmembrane</keyword>
<feature type="transmembrane region" description="Helical" evidence="7">
    <location>
        <begin position="97"/>
        <end position="118"/>
    </location>
</feature>
<feature type="domain" description="PAS" evidence="10">
    <location>
        <begin position="613"/>
        <end position="663"/>
    </location>
</feature>
<dbReference type="Pfam" id="PF13426">
    <property type="entry name" value="PAS_9"/>
    <property type="match status" value="3"/>
</dbReference>
<dbReference type="AlphaFoldDB" id="A0A7C4AS09"/>
<sequence>MTSDASPKLSSHSATPDELFAAQTVQLYEHADVAACGVVGVAVFMAVMLWPLAPPLALVLWLLAVALLAAALWLKGREFFRQMPMAADDMGTWARDFACISALCGTAYGSSGLLALLVQSETHQLVWGIIVGGIAAAAITTHRAVWYAYFAFMLPAMTAVCGIFLYLSDWSYGPLGGIACLYGLALAGAGLLMHGSNNASLNLRLTYEGRLNHLKQTEARYQTLFKSSVDAIFVMRGDRFIECNPATLKMFGCTEDQIIGRTPFDFSPQRQPDGRDSREKALEMIGIALKGRNHFFEWQHSRLDGSVFDTEVSLTPFKIGKESLLLATVRDITTRQSALRALSESEKMLQGILSASPIGIMHTRGGRIQWANKAWEEMFGYRNASEYLNMQTRFLCVSEDEYQQLHSALYASARTGPADHEADMIRNDGSVFRGTVRMNFLDPGDPTRGTISAITDITERKRIEESLRESEEKYRVLIEKALEGVVVAQDGKLRFVNRTASEIIGYAPEELLNHPFTEFIHPDDAAMVLDRHRRRLAGEQLASRYAFRIVRKDGAVRWVEIDSGVVPWEGRSGALFFMTDITERRLMEEQLRQSQQWYQSLVENSFDGIFVQQGAKIIFANAQLHRMLGYEQGELEGVDHWLVYHPDYHDLTRSRARARMRGEQVEPRYEVLLQRKDGSTFYGEISAKAIEVQGEPGVQVWVRDITQRRKAEEVQRRLATAIEQAAEAVVITDPEGTINYVNPAFEKITQYSKEEAVGQNPRILKSGKHDEAFYRNLWETITSGRPWTGSFINRRKDGALYREDATISPVKSSSGAIVNYVAVKRDITRETELQQQLLQAQKMEAVGTLAGGVAHDFNNLLQVVFGYTQMLMSKKPKDSADWQSLSKIASAAKRGAELVKGLLAFSRRTPTSPQLMNLNMLVQETKTLLERTIPRMIRIDLKVEQDTPMIYADPSQVEQILMNLALNARDAIDESGILTIETGMAELDDEFCRKHLGAKPGRYAVLTVSDTGHGMDRETLDHIFEPFYTTKEIGKGTGLGLAMVYGIVKQHDGYITCESAPGVGTTFRVFFPVAERTQEEKPAVEKQASPVGGTETILVVDDEDPVRNIMTDLLTQAGYKVLTASSGREALEVYQSHQKEISLVLLDLIMPEMGGKECGRKLLSMDPNATIVVCSGYTSEALARGYTVSGAKAFLEKPYEPVALLDLIRKVLDGVER</sequence>
<evidence type="ECO:0000259" key="9">
    <source>
        <dbReference type="PROSITE" id="PS50110"/>
    </source>
</evidence>
<dbReference type="Pfam" id="PF00072">
    <property type="entry name" value="Response_reg"/>
    <property type="match status" value="1"/>
</dbReference>
<dbReference type="PANTHER" id="PTHR43304:SF1">
    <property type="entry name" value="PAC DOMAIN-CONTAINING PROTEIN"/>
    <property type="match status" value="1"/>
</dbReference>
<dbReference type="EC" id="2.7.13.3" evidence="2"/>
<evidence type="ECO:0000256" key="5">
    <source>
        <dbReference type="ARBA" id="ARBA00022777"/>
    </source>
</evidence>
<feature type="domain" description="PAS" evidence="10">
    <location>
        <begin position="714"/>
        <end position="760"/>
    </location>
</feature>
<feature type="domain" description="PAS" evidence="10">
    <location>
        <begin position="470"/>
        <end position="539"/>
    </location>
</feature>
<dbReference type="PROSITE" id="PS50110">
    <property type="entry name" value="RESPONSE_REGULATORY"/>
    <property type="match status" value="1"/>
</dbReference>
<reference evidence="12" key="1">
    <citation type="journal article" date="2020" name="mSystems">
        <title>Genome- and Community-Level Interaction Insights into Carbon Utilization and Element Cycling Functions of Hydrothermarchaeota in Hydrothermal Sediment.</title>
        <authorList>
            <person name="Zhou Z."/>
            <person name="Liu Y."/>
            <person name="Xu W."/>
            <person name="Pan J."/>
            <person name="Luo Z.H."/>
            <person name="Li M."/>
        </authorList>
    </citation>
    <scope>NUCLEOTIDE SEQUENCE [LARGE SCALE GENOMIC DNA]</scope>
    <source>
        <strain evidence="12">SpSt-769</strain>
    </source>
</reference>
<dbReference type="InterPro" id="IPR000700">
    <property type="entry name" value="PAS-assoc_C"/>
</dbReference>
<evidence type="ECO:0000313" key="12">
    <source>
        <dbReference type="EMBL" id="HGH61221.1"/>
    </source>
</evidence>
<dbReference type="SMART" id="SM00448">
    <property type="entry name" value="REC"/>
    <property type="match status" value="1"/>
</dbReference>
<dbReference type="Gene3D" id="3.40.50.2300">
    <property type="match status" value="1"/>
</dbReference>
<evidence type="ECO:0000256" key="7">
    <source>
        <dbReference type="SAM" id="Phobius"/>
    </source>
</evidence>
<evidence type="ECO:0000256" key="6">
    <source>
        <dbReference type="PROSITE-ProRule" id="PRU00169"/>
    </source>
</evidence>
<comment type="catalytic activity">
    <reaction evidence="1">
        <text>ATP + protein L-histidine = ADP + protein N-phospho-L-histidine.</text>
        <dbReference type="EC" id="2.7.13.3"/>
    </reaction>
</comment>
<dbReference type="InterPro" id="IPR003661">
    <property type="entry name" value="HisK_dim/P_dom"/>
</dbReference>
<organism evidence="12">
    <name type="scientific">Desulfomonile tiedjei</name>
    <dbReference type="NCBI Taxonomy" id="2358"/>
    <lineage>
        <taxon>Bacteria</taxon>
        <taxon>Pseudomonadati</taxon>
        <taxon>Thermodesulfobacteriota</taxon>
        <taxon>Desulfomonilia</taxon>
        <taxon>Desulfomonilales</taxon>
        <taxon>Desulfomonilaceae</taxon>
        <taxon>Desulfomonile</taxon>
    </lineage>
</organism>
<feature type="domain" description="PAC" evidence="11">
    <location>
        <begin position="667"/>
        <end position="717"/>
    </location>
</feature>
<dbReference type="SUPFAM" id="SSF52172">
    <property type="entry name" value="CheY-like"/>
    <property type="match status" value="1"/>
</dbReference>
<dbReference type="PROSITE" id="PS50109">
    <property type="entry name" value="HIS_KIN"/>
    <property type="match status" value="1"/>
</dbReference>
<keyword evidence="7" id="KW-0472">Membrane</keyword>